<proteinExistence type="inferred from homology"/>
<comment type="function">
    <text evidence="3">Catalyzes carboxymethyl transfer from carboxy-S-adenosyl-L-methionine (Cx-SAM) to 5-hydroxyuridine (ho5U) to form 5-carboxymethoxyuridine (cmo5U) at position 34 in tRNAs.</text>
</comment>
<keyword evidence="2 3" id="KW-0819">tRNA processing</keyword>
<keyword evidence="4" id="KW-0489">Methyltransferase</keyword>
<organism evidence="4 5">
    <name type="scientific">Xenorhabdus bovienii str. kraussei Quebec</name>
    <dbReference type="NCBI Taxonomy" id="1398203"/>
    <lineage>
        <taxon>Bacteria</taxon>
        <taxon>Pseudomonadati</taxon>
        <taxon>Pseudomonadota</taxon>
        <taxon>Gammaproteobacteria</taxon>
        <taxon>Enterobacterales</taxon>
        <taxon>Morganellaceae</taxon>
        <taxon>Xenorhabdus</taxon>
    </lineage>
</organism>
<dbReference type="HAMAP" id="MF_01590">
    <property type="entry name" value="tRNA_carboxymethyltr_CmoB"/>
    <property type="match status" value="1"/>
</dbReference>
<dbReference type="GO" id="GO:0032259">
    <property type="term" value="P:methylation"/>
    <property type="evidence" value="ECO:0007669"/>
    <property type="project" value="UniProtKB-KW"/>
</dbReference>
<dbReference type="InterPro" id="IPR027555">
    <property type="entry name" value="Mo5U34_MeTrfas-like"/>
</dbReference>
<dbReference type="EC" id="2.5.1.-" evidence="3"/>
<feature type="binding site" evidence="3">
    <location>
        <position position="110"/>
    </location>
    <ligand>
        <name>carboxy-S-adenosyl-L-methionine</name>
        <dbReference type="ChEBI" id="CHEBI:134278"/>
    </ligand>
</feature>
<feature type="binding site" evidence="3">
    <location>
        <begin position="152"/>
        <end position="154"/>
    </location>
    <ligand>
        <name>carboxy-S-adenosyl-L-methionine</name>
        <dbReference type="ChEBI" id="CHEBI:134278"/>
    </ligand>
</feature>
<evidence type="ECO:0000256" key="1">
    <source>
        <dbReference type="ARBA" id="ARBA00022679"/>
    </source>
</evidence>
<comment type="catalytic activity">
    <reaction evidence="3">
        <text>carboxy-S-adenosyl-L-methionine + 5-hydroxyuridine(34) in tRNA = 5-carboxymethoxyuridine(34) in tRNA + S-adenosyl-L-homocysteine + H(+)</text>
        <dbReference type="Rhea" id="RHEA:52848"/>
        <dbReference type="Rhea" id="RHEA-COMP:13381"/>
        <dbReference type="Rhea" id="RHEA-COMP:13383"/>
        <dbReference type="ChEBI" id="CHEBI:15378"/>
        <dbReference type="ChEBI" id="CHEBI:57856"/>
        <dbReference type="ChEBI" id="CHEBI:134278"/>
        <dbReference type="ChEBI" id="CHEBI:136877"/>
        <dbReference type="ChEBI" id="CHEBI:136879"/>
    </reaction>
</comment>
<evidence type="ECO:0000313" key="4">
    <source>
        <dbReference type="EMBL" id="CDH22002.1"/>
    </source>
</evidence>
<dbReference type="InterPro" id="IPR010017">
    <property type="entry name" value="CmoB"/>
</dbReference>
<dbReference type="PANTHER" id="PTHR43464:SF95">
    <property type="entry name" value="TRNA U34 CARBOXYMETHYLTRANSFERASE"/>
    <property type="match status" value="1"/>
</dbReference>
<dbReference type="Pfam" id="PF08003">
    <property type="entry name" value="Methyltransf_9"/>
    <property type="match status" value="1"/>
</dbReference>
<dbReference type="GO" id="GO:0002098">
    <property type="term" value="P:tRNA wobble uridine modification"/>
    <property type="evidence" value="ECO:0007669"/>
    <property type="project" value="InterPro"/>
</dbReference>
<evidence type="ECO:0000256" key="3">
    <source>
        <dbReference type="HAMAP-Rule" id="MF_01590"/>
    </source>
</evidence>
<feature type="binding site" evidence="3">
    <location>
        <position position="315"/>
    </location>
    <ligand>
        <name>carboxy-S-adenosyl-L-methionine</name>
        <dbReference type="ChEBI" id="CHEBI:134278"/>
    </ligand>
</feature>
<feature type="binding site" evidence="3">
    <location>
        <position position="91"/>
    </location>
    <ligand>
        <name>carboxy-S-adenosyl-L-methionine</name>
        <dbReference type="ChEBI" id="CHEBI:134278"/>
    </ligand>
</feature>
<dbReference type="SUPFAM" id="SSF53335">
    <property type="entry name" value="S-adenosyl-L-methionine-dependent methyltransferases"/>
    <property type="match status" value="1"/>
</dbReference>
<dbReference type="OrthoDB" id="9773188at2"/>
<feature type="binding site" evidence="3">
    <location>
        <position position="200"/>
    </location>
    <ligand>
        <name>carboxy-S-adenosyl-L-methionine</name>
        <dbReference type="ChEBI" id="CHEBI:134278"/>
    </ligand>
</feature>
<dbReference type="InterPro" id="IPR029063">
    <property type="entry name" value="SAM-dependent_MTases_sf"/>
</dbReference>
<evidence type="ECO:0000313" key="5">
    <source>
        <dbReference type="Proteomes" id="UP000028500"/>
    </source>
</evidence>
<dbReference type="HOGENOM" id="CLU_052665_0_0_6"/>
<accession>A0A077PNB3</accession>
<feature type="binding site" evidence="3">
    <location>
        <position position="130"/>
    </location>
    <ligand>
        <name>carboxy-S-adenosyl-L-methionine</name>
        <dbReference type="ChEBI" id="CHEBI:134278"/>
    </ligand>
</feature>
<feature type="binding site" evidence="3">
    <location>
        <position position="105"/>
    </location>
    <ligand>
        <name>carboxy-S-adenosyl-L-methionine</name>
        <dbReference type="ChEBI" id="CHEBI:134278"/>
    </ligand>
</feature>
<dbReference type="GO" id="GO:0016765">
    <property type="term" value="F:transferase activity, transferring alkyl or aryl (other than methyl) groups"/>
    <property type="evidence" value="ECO:0007669"/>
    <property type="project" value="UniProtKB-UniRule"/>
</dbReference>
<keyword evidence="1 3" id="KW-0808">Transferase</keyword>
<name>A0A077PNB3_XENBV</name>
<dbReference type="Proteomes" id="UP000028500">
    <property type="component" value="Unassembled WGS sequence"/>
</dbReference>
<reference evidence="4" key="1">
    <citation type="submission" date="2013-07" db="EMBL/GenBank/DDBJ databases">
        <title>Sub-species coevolution in mutualistic symbiosis.</title>
        <authorList>
            <person name="Murfin K."/>
            <person name="Klassen J."/>
            <person name="Lee M."/>
            <person name="Forst S."/>
            <person name="Stock P."/>
            <person name="Goodrich-Blair H."/>
        </authorList>
    </citation>
    <scope>NUCLEOTIDE SEQUENCE [LARGE SCALE GENOMIC DNA]</scope>
    <source>
        <strain evidence="4">Kraussei Quebec</strain>
    </source>
</reference>
<comment type="similarity">
    <text evidence="3">Belongs to the class I-like SAM-binding methyltransferase superfamily. CmoB family.</text>
</comment>
<dbReference type="CDD" id="cd02440">
    <property type="entry name" value="AdoMet_MTases"/>
    <property type="match status" value="1"/>
</dbReference>
<dbReference type="PANTHER" id="PTHR43464">
    <property type="entry name" value="METHYLTRANSFERASE"/>
    <property type="match status" value="1"/>
</dbReference>
<keyword evidence="5" id="KW-1185">Reference proteome</keyword>
<gene>
    <name evidence="4" type="primary">yecP</name>
    <name evidence="3" type="synonym">cmoB</name>
    <name evidence="4" type="ORF">XBKQ1_850064</name>
</gene>
<sequence>MIDFGNFYQLIAKHPLSHWLDSLPAQLSHWQKTSQHGQFSSWVKILENLPEIKPSHLDLKNGVIATHEPDLSKGEKARLHNILKILMPWRKGPFSLYDVEIDTEWRSDWKWERVLPHISPLEGKTVLDVGCGSGYHMWRMVGEGAQLVVGIDPTQLFLCQFEAVRKLLGNDQRAHLLPLGIEQLPELQAFDTVFSMGVLYHRRSPLDHLWQLKNQLVSDGELVLESLVIEGDENQCLIPGERYAQMRNVYFIPSAKMLKVWLEKCGFVDVRIVDHAATTPDEQRRTEWMKTESLVDFLDPSDHSKTIEGYPAPLRAVLIARKP</sequence>
<dbReference type="Gene3D" id="3.40.50.150">
    <property type="entry name" value="Vaccinia Virus protein VP39"/>
    <property type="match status" value="1"/>
</dbReference>
<protein>
    <recommendedName>
        <fullName evidence="3">tRNA U34 carboxymethyltransferase</fullName>
        <ecNumber evidence="3">2.5.1.-</ecNumber>
    </recommendedName>
</protein>
<dbReference type="RefSeq" id="WP_038244925.1">
    <property type="nucleotide sequence ID" value="NZ_CAWLZI010000082.1"/>
</dbReference>
<dbReference type="EMBL" id="CBSY010000278">
    <property type="protein sequence ID" value="CDH22002.1"/>
    <property type="molecule type" value="Genomic_DNA"/>
</dbReference>
<dbReference type="NCBIfam" id="NF011650">
    <property type="entry name" value="PRK15068.1"/>
    <property type="match status" value="1"/>
</dbReference>
<evidence type="ECO:0000256" key="2">
    <source>
        <dbReference type="ARBA" id="ARBA00022694"/>
    </source>
</evidence>
<comment type="caution">
    <text evidence="4">The sequence shown here is derived from an EMBL/GenBank/DDBJ whole genome shotgun (WGS) entry which is preliminary data.</text>
</comment>
<dbReference type="NCBIfam" id="TIGR00452">
    <property type="entry name" value="tRNA 5-methoxyuridine(34)/uridine 5-oxyacetic acid(34) synthase CmoB"/>
    <property type="match status" value="1"/>
</dbReference>
<dbReference type="AlphaFoldDB" id="A0A077PNB3"/>
<dbReference type="GO" id="GO:0008168">
    <property type="term" value="F:methyltransferase activity"/>
    <property type="evidence" value="ECO:0007669"/>
    <property type="project" value="UniProtKB-KW"/>
</dbReference>
<feature type="binding site" evidence="3">
    <location>
        <begin position="181"/>
        <end position="182"/>
    </location>
    <ligand>
        <name>carboxy-S-adenosyl-L-methionine</name>
        <dbReference type="ChEBI" id="CHEBI:134278"/>
    </ligand>
</feature>
<comment type="subunit">
    <text evidence="3">Homotetramer.</text>
</comment>
<feature type="binding site" evidence="3">
    <location>
        <position position="196"/>
    </location>
    <ligand>
        <name>carboxy-S-adenosyl-L-methionine</name>
        <dbReference type="ChEBI" id="CHEBI:134278"/>
    </ligand>
</feature>